<reference evidence="1 2" key="1">
    <citation type="submission" date="2014-04" db="EMBL/GenBank/DDBJ databases">
        <title>Evolutionary Origins and Diversification of the Mycorrhizal Mutualists.</title>
        <authorList>
            <consortium name="DOE Joint Genome Institute"/>
            <consortium name="Mycorrhizal Genomics Consortium"/>
            <person name="Kohler A."/>
            <person name="Kuo A."/>
            <person name="Nagy L.G."/>
            <person name="Floudas D."/>
            <person name="Copeland A."/>
            <person name="Barry K.W."/>
            <person name="Cichocki N."/>
            <person name="Veneault-Fourrey C."/>
            <person name="LaButti K."/>
            <person name="Lindquist E.A."/>
            <person name="Lipzen A."/>
            <person name="Lundell T."/>
            <person name="Morin E."/>
            <person name="Murat C."/>
            <person name="Riley R."/>
            <person name="Ohm R."/>
            <person name="Sun H."/>
            <person name="Tunlid A."/>
            <person name="Henrissat B."/>
            <person name="Grigoriev I.V."/>
            <person name="Hibbett D.S."/>
            <person name="Martin F."/>
        </authorList>
    </citation>
    <scope>NUCLEOTIDE SEQUENCE [LARGE SCALE GENOMIC DNA]</scope>
    <source>
        <strain evidence="1 2">Koide BX008</strain>
    </source>
</reference>
<dbReference type="Proteomes" id="UP000054549">
    <property type="component" value="Unassembled WGS sequence"/>
</dbReference>
<dbReference type="InParanoid" id="A0A0C2WTL3"/>
<evidence type="ECO:0008006" key="3">
    <source>
        <dbReference type="Google" id="ProtNLM"/>
    </source>
</evidence>
<organism evidence="1 2">
    <name type="scientific">Amanita muscaria (strain Koide BX008)</name>
    <dbReference type="NCBI Taxonomy" id="946122"/>
    <lineage>
        <taxon>Eukaryota</taxon>
        <taxon>Fungi</taxon>
        <taxon>Dikarya</taxon>
        <taxon>Basidiomycota</taxon>
        <taxon>Agaricomycotina</taxon>
        <taxon>Agaricomycetes</taxon>
        <taxon>Agaricomycetidae</taxon>
        <taxon>Agaricales</taxon>
        <taxon>Pluteineae</taxon>
        <taxon>Amanitaceae</taxon>
        <taxon>Amanita</taxon>
    </lineage>
</organism>
<name>A0A0C2WTL3_AMAMK</name>
<gene>
    <name evidence="1" type="ORF">M378DRAFT_178578</name>
</gene>
<evidence type="ECO:0000313" key="1">
    <source>
        <dbReference type="EMBL" id="KIL65052.1"/>
    </source>
</evidence>
<dbReference type="AlphaFoldDB" id="A0A0C2WTL3"/>
<sequence length="380" mass="42409">MANDRVVETGVKEIFNMVQGRIPAIVVFTKYDKLATVALGEAGDDIDGFSDEEVWRYMKNKAKEAAETLCICPWRKEVGKVPLMVSIHEEFEEIIQELIKATDEEIQQQSGIHSHTEPRALNFAAAQRMNSGIKIDASVGIGKLSMYAHFVDVVLVFVHDHIYSEHWSKLLPKTDFTGKQLRQCLDVIHRDIVLVWNIRNSSVGPFSPHTYGTDRYWSQYLAGDDFKVKMSVLVDDLVANPDTPTPSDGLRVATVAALASAASSPAGIVILVVGSAVLIAKWLFDVYQNTSHNIACVMAYIVDLTILMHRLSEVEISEERVISTLQDYARSEEIAQVHNDIRIFSGRMLSLSLEGNDAALTEIVRLIENHCVRSGSTEHR</sequence>
<protein>
    <recommendedName>
        <fullName evidence="3">G domain-containing protein</fullName>
    </recommendedName>
</protein>
<dbReference type="EMBL" id="KN818245">
    <property type="protein sequence ID" value="KIL65052.1"/>
    <property type="molecule type" value="Genomic_DNA"/>
</dbReference>
<proteinExistence type="predicted"/>
<dbReference type="HOGENOM" id="CLU_730677_0_0_1"/>
<accession>A0A0C2WTL3</accession>
<evidence type="ECO:0000313" key="2">
    <source>
        <dbReference type="Proteomes" id="UP000054549"/>
    </source>
</evidence>
<keyword evidence="2" id="KW-1185">Reference proteome</keyword>
<dbReference type="OrthoDB" id="391988at2759"/>